<protein>
    <submittedName>
        <fullName evidence="4">Protein argonaute-3</fullName>
    </submittedName>
</protein>
<feature type="region of interest" description="Disordered" evidence="1">
    <location>
        <begin position="221"/>
        <end position="242"/>
    </location>
</feature>
<dbReference type="SMART" id="SM00950">
    <property type="entry name" value="Piwi"/>
    <property type="match status" value="1"/>
</dbReference>
<dbReference type="Pfam" id="PF02170">
    <property type="entry name" value="PAZ"/>
    <property type="match status" value="1"/>
</dbReference>
<dbReference type="InterPro" id="IPR036085">
    <property type="entry name" value="PAZ_dom_sf"/>
</dbReference>
<keyword evidence="5" id="KW-1185">Reference proteome</keyword>
<dbReference type="InterPro" id="IPR014811">
    <property type="entry name" value="ArgoL1"/>
</dbReference>
<feature type="compositionally biased region" description="Gly residues" evidence="1">
    <location>
        <begin position="86"/>
        <end position="112"/>
    </location>
</feature>
<dbReference type="Pfam" id="PF08699">
    <property type="entry name" value="ArgoL1"/>
    <property type="match status" value="1"/>
</dbReference>
<dbReference type="Gene3D" id="2.170.260.10">
    <property type="entry name" value="paz domain"/>
    <property type="match status" value="1"/>
</dbReference>
<feature type="compositionally biased region" description="Gly residues" evidence="1">
    <location>
        <begin position="156"/>
        <end position="172"/>
    </location>
</feature>
<dbReference type="EMBL" id="APAU02000285">
    <property type="protein sequence ID" value="EUB54286.1"/>
    <property type="molecule type" value="Genomic_DNA"/>
</dbReference>
<dbReference type="OrthoDB" id="10252740at2759"/>
<evidence type="ECO:0000259" key="3">
    <source>
        <dbReference type="PROSITE" id="PS50822"/>
    </source>
</evidence>
<dbReference type="InterPro" id="IPR003165">
    <property type="entry name" value="Piwi"/>
</dbReference>
<evidence type="ECO:0000313" key="5">
    <source>
        <dbReference type="Proteomes" id="UP000019149"/>
    </source>
</evidence>
<dbReference type="AlphaFoldDB" id="W6U1B5"/>
<dbReference type="GeneID" id="36346574"/>
<dbReference type="PROSITE" id="PS50822">
    <property type="entry name" value="PIWI"/>
    <property type="match status" value="1"/>
</dbReference>
<dbReference type="CTD" id="36346574"/>
<dbReference type="PANTHER" id="PTHR22891">
    <property type="entry name" value="EUKARYOTIC TRANSLATION INITIATION FACTOR 2C"/>
    <property type="match status" value="1"/>
</dbReference>
<dbReference type="PROSITE" id="PS50821">
    <property type="entry name" value="PAZ"/>
    <property type="match status" value="1"/>
</dbReference>
<feature type="region of interest" description="Disordered" evidence="1">
    <location>
        <begin position="80"/>
        <end position="206"/>
    </location>
</feature>
<dbReference type="SUPFAM" id="SSF53098">
    <property type="entry name" value="Ribonuclease H-like"/>
    <property type="match status" value="1"/>
</dbReference>
<comment type="caution">
    <text evidence="4">The sequence shown here is derived from an EMBL/GenBank/DDBJ whole genome shotgun (WGS) entry which is preliminary data.</text>
</comment>
<dbReference type="GO" id="GO:0003723">
    <property type="term" value="F:RNA binding"/>
    <property type="evidence" value="ECO:0007669"/>
    <property type="project" value="InterPro"/>
</dbReference>
<dbReference type="Pfam" id="PF02171">
    <property type="entry name" value="Piwi"/>
    <property type="match status" value="1"/>
</dbReference>
<feature type="compositionally biased region" description="Low complexity" evidence="1">
    <location>
        <begin position="175"/>
        <end position="190"/>
    </location>
</feature>
<accession>W6U1B5</accession>
<dbReference type="SUPFAM" id="SSF101690">
    <property type="entry name" value="PAZ domain"/>
    <property type="match status" value="1"/>
</dbReference>
<evidence type="ECO:0000259" key="2">
    <source>
        <dbReference type="PROSITE" id="PS50821"/>
    </source>
</evidence>
<evidence type="ECO:0000256" key="1">
    <source>
        <dbReference type="SAM" id="MobiDB-lite"/>
    </source>
</evidence>
<dbReference type="OMA" id="PERDNTG"/>
<dbReference type="InterPro" id="IPR003100">
    <property type="entry name" value="PAZ_dom"/>
</dbReference>
<dbReference type="InterPro" id="IPR036397">
    <property type="entry name" value="RNaseH_sf"/>
</dbReference>
<dbReference type="KEGG" id="egl:EGR_10859"/>
<feature type="compositionally biased region" description="Basic and acidic residues" evidence="1">
    <location>
        <begin position="113"/>
        <end position="155"/>
    </location>
</feature>
<gene>
    <name evidence="4" type="ORF">EGR_10859</name>
</gene>
<organism evidence="4 5">
    <name type="scientific">Echinococcus granulosus</name>
    <name type="common">Hydatid tapeworm</name>
    <dbReference type="NCBI Taxonomy" id="6210"/>
    <lineage>
        <taxon>Eukaryota</taxon>
        <taxon>Metazoa</taxon>
        <taxon>Spiralia</taxon>
        <taxon>Lophotrochozoa</taxon>
        <taxon>Platyhelminthes</taxon>
        <taxon>Cestoda</taxon>
        <taxon>Eucestoda</taxon>
        <taxon>Cyclophyllidea</taxon>
        <taxon>Taeniidae</taxon>
        <taxon>Echinococcus</taxon>
        <taxon>Echinococcus granulosus group</taxon>
    </lineage>
</organism>
<dbReference type="Gene3D" id="3.40.50.2300">
    <property type="match status" value="1"/>
</dbReference>
<dbReference type="InterPro" id="IPR012337">
    <property type="entry name" value="RNaseH-like_sf"/>
</dbReference>
<sequence length="1054" mass="117841">MGACVHLGNMQPAVLMACSIRNAACNNSPSALGLQTDFHVLGYTSNQSVVLLFRCLLQAVNRCGSLTLEEREAVVEVKMPQDRGGRGGGFQDRGGRGGGFQERGGRGGGFQDRGGRGGGFEDRGRRGSGFHDRGGRGAGFHERGGRRGGFQDRGGRGGSRGSGFQDRGGGGAWQSSFSTPSPSESLGSLSVAGDDTPDQQIVTTSPGDTVGLEIAAEPSASAPVVLEEASLPTAKGKKTKARPVTFKEDRMLPSRPGGGTIGRKIVVEVNCWDFDVSDVSVLMYDITLTKLLSTDGKEIKLKEKGIGKYVRLIAERKRGDVFHDGGRILFSLGPLDGKDGEMLNFSEKIADPLQNDDLTIEYAAKRVGSISARKIRQYLDNSRSKTSDPPQLAINMLDNLIKWVNRASLPYLSKSAIFYDRPERDNTGGLFWIYRGYSLSFRPQWKCRLNIDMAHRAFFPAGNLADILYAKYGDNMYSPSTWKHVKEDILSLHVEASHYKNEGKTYRKRFVVHGLSHNSADKEMIADINKSIAKYFKERYGIDLKYPELPCVKTKKDRDEYMPMELLEVLPFQNAKEDPGVIASAIIRCAAVRPADRFGNLREFVRSMNWRASLISKLRLGLRDMNPIKVEARELPQPSAHFSTGTVELGRGSWNQEPFHQPVPRSLRCVVVTMVPGYARNAPLVVERLPQAAQRFGVRMEVRGDILRKTVADLPQLFTDFRAKGVDLAIFVLTGTREYPFIKRQGDLHNFMFTQCIKDGTIGKPNVFNNLMLKINAKLGGVNWLVNGLSGRWNDELLMVVGADVTHPTGGGRVLNKSVAAVIASISRDLMRYVAIVRQQDKIREGKTIREYIDGMEDIFSDLLKIFAKHNNDRLPAKVIFYRDGVSEGQFDPVLRIELSAMQRACSNLRPDYEPGITFIVVQKRHHIRFNPVGSRGKNVLPGTVVDTQITHHREFDFYLCSQDGIQGTSKPAHYHVLYDDNDWQSDDLQQFTYYLCHAYMRCCRSVSYPAPTYYSHLAAFRARDWLKFVENETIIRDNRFTIHPGQQDQMFFL</sequence>
<dbReference type="CDD" id="cd04657">
    <property type="entry name" value="Piwi_ago-like"/>
    <property type="match status" value="1"/>
</dbReference>
<evidence type="ECO:0000313" key="4">
    <source>
        <dbReference type="EMBL" id="EUB54286.1"/>
    </source>
</evidence>
<proteinExistence type="predicted"/>
<feature type="domain" description="Piwi" evidence="3">
    <location>
        <begin position="728"/>
        <end position="1028"/>
    </location>
</feature>
<dbReference type="Gene3D" id="3.30.420.10">
    <property type="entry name" value="Ribonuclease H-like superfamily/Ribonuclease H"/>
    <property type="match status" value="1"/>
</dbReference>
<dbReference type="InterPro" id="IPR045246">
    <property type="entry name" value="Piwi_ago-like"/>
</dbReference>
<dbReference type="STRING" id="6210.W6U1B5"/>
<reference evidence="4 5" key="1">
    <citation type="journal article" date="2013" name="Nat. Genet.">
        <title>The genome of the hydatid tapeworm Echinococcus granulosus.</title>
        <authorList>
            <person name="Zheng H."/>
            <person name="Zhang W."/>
            <person name="Zhang L."/>
            <person name="Zhang Z."/>
            <person name="Li J."/>
            <person name="Lu G."/>
            <person name="Zhu Y."/>
            <person name="Wang Y."/>
            <person name="Huang Y."/>
            <person name="Liu J."/>
            <person name="Kang H."/>
            <person name="Chen J."/>
            <person name="Wang L."/>
            <person name="Chen A."/>
            <person name="Yu S."/>
            <person name="Gao Z."/>
            <person name="Jin L."/>
            <person name="Gu W."/>
            <person name="Wang Z."/>
            <person name="Zhao L."/>
            <person name="Shi B."/>
            <person name="Wen H."/>
            <person name="Lin R."/>
            <person name="Jones M.K."/>
            <person name="Brejova B."/>
            <person name="Vinar T."/>
            <person name="Zhao G."/>
            <person name="McManus D.P."/>
            <person name="Chen Z."/>
            <person name="Zhou Y."/>
            <person name="Wang S."/>
        </authorList>
    </citation>
    <scope>NUCLEOTIDE SEQUENCE [LARGE SCALE GENOMIC DNA]</scope>
</reference>
<dbReference type="RefSeq" id="XP_024345482.1">
    <property type="nucleotide sequence ID" value="XM_024500108.1"/>
</dbReference>
<dbReference type="CDD" id="cd02846">
    <property type="entry name" value="PAZ_argonaute_like"/>
    <property type="match status" value="1"/>
</dbReference>
<name>W6U1B5_ECHGR</name>
<feature type="domain" description="PAZ" evidence="2">
    <location>
        <begin position="463"/>
        <end position="571"/>
    </location>
</feature>
<dbReference type="Proteomes" id="UP000019149">
    <property type="component" value="Unassembled WGS sequence"/>
</dbReference>